<dbReference type="InterPro" id="IPR016181">
    <property type="entry name" value="Acyl_CoA_acyltransferase"/>
</dbReference>
<organism evidence="2 3">
    <name type="scientific">Flavobacterium oncorhynchi</name>
    <dbReference type="NCBI Taxonomy" id="728056"/>
    <lineage>
        <taxon>Bacteria</taxon>
        <taxon>Pseudomonadati</taxon>
        <taxon>Bacteroidota</taxon>
        <taxon>Flavobacteriia</taxon>
        <taxon>Flavobacteriales</taxon>
        <taxon>Flavobacteriaceae</taxon>
        <taxon>Flavobacterium</taxon>
    </lineage>
</organism>
<reference evidence="2 3" key="1">
    <citation type="submission" date="2016-11" db="EMBL/GenBank/DDBJ databases">
        <title>Whole genomes of Flavobacteriaceae.</title>
        <authorList>
            <person name="Stine C."/>
            <person name="Li C."/>
            <person name="Tadesse D."/>
        </authorList>
    </citation>
    <scope>NUCLEOTIDE SEQUENCE [LARGE SCALE GENOMIC DNA]</scope>
    <source>
        <strain evidence="2 3">CCUG 59446</strain>
    </source>
</reference>
<sequence>MNSEILQSEIILENERVLLIPFENKRNTELKEIIFNDEIWKYMGMYVRNDQDFESYIQNTLKQKADGICYPFLIIDKATNRVAGSTRYGYLNYASKKCEIGWTWYGAAFQGTGLNKACKYELLNFGFEKIQFKRIQFSADLENKKSQRAIEKLGALKEGLFRNNYIDSEGNSKDDVYYSIILEEWKNTKRDYFGEFI</sequence>
<dbReference type="PANTHER" id="PTHR43610">
    <property type="entry name" value="BLL6696 PROTEIN"/>
    <property type="match status" value="1"/>
</dbReference>
<gene>
    <name evidence="2" type="ORF">B0A75_10555</name>
</gene>
<dbReference type="GO" id="GO:0016747">
    <property type="term" value="F:acyltransferase activity, transferring groups other than amino-acyl groups"/>
    <property type="evidence" value="ECO:0007669"/>
    <property type="project" value="InterPro"/>
</dbReference>
<proteinExistence type="predicted"/>
<dbReference type="RefSeq" id="WP_089054250.1">
    <property type="nucleotide sequence ID" value="NZ_MUHA01000013.1"/>
</dbReference>
<dbReference type="Gene3D" id="3.40.630.30">
    <property type="match status" value="1"/>
</dbReference>
<keyword evidence="2" id="KW-0687">Ribonucleoprotein</keyword>
<evidence type="ECO:0000313" key="2">
    <source>
        <dbReference type="EMBL" id="OXA99574.1"/>
    </source>
</evidence>
<evidence type="ECO:0000313" key="3">
    <source>
        <dbReference type="Proteomes" id="UP000198336"/>
    </source>
</evidence>
<comment type="caution">
    <text evidence="2">The sequence shown here is derived from an EMBL/GenBank/DDBJ whole genome shotgun (WGS) entry which is preliminary data.</text>
</comment>
<dbReference type="PROSITE" id="PS51186">
    <property type="entry name" value="GNAT"/>
    <property type="match status" value="1"/>
</dbReference>
<keyword evidence="2" id="KW-0689">Ribosomal protein</keyword>
<accession>A0A226HZK5</accession>
<protein>
    <submittedName>
        <fullName evidence="2">Ribosomal protein N-acetylase</fullName>
    </submittedName>
</protein>
<dbReference type="InterPro" id="IPR000182">
    <property type="entry name" value="GNAT_dom"/>
</dbReference>
<dbReference type="GO" id="GO:0005840">
    <property type="term" value="C:ribosome"/>
    <property type="evidence" value="ECO:0007669"/>
    <property type="project" value="UniProtKB-KW"/>
</dbReference>
<keyword evidence="3" id="KW-1185">Reference proteome</keyword>
<dbReference type="PANTHER" id="PTHR43610:SF1">
    <property type="entry name" value="N-ACETYLTRANSFERASE DOMAIN-CONTAINING PROTEIN"/>
    <property type="match status" value="1"/>
</dbReference>
<dbReference type="AlphaFoldDB" id="A0A226HZK5"/>
<dbReference type="EMBL" id="MUHA01000013">
    <property type="protein sequence ID" value="OXA99574.1"/>
    <property type="molecule type" value="Genomic_DNA"/>
</dbReference>
<dbReference type="Proteomes" id="UP000198336">
    <property type="component" value="Unassembled WGS sequence"/>
</dbReference>
<dbReference type="Pfam" id="PF13302">
    <property type="entry name" value="Acetyltransf_3"/>
    <property type="match status" value="1"/>
</dbReference>
<evidence type="ECO:0000259" key="1">
    <source>
        <dbReference type="PROSITE" id="PS51186"/>
    </source>
</evidence>
<dbReference type="SUPFAM" id="SSF55729">
    <property type="entry name" value="Acyl-CoA N-acyltransferases (Nat)"/>
    <property type="match status" value="1"/>
</dbReference>
<feature type="domain" description="N-acetyltransferase" evidence="1">
    <location>
        <begin position="28"/>
        <end position="183"/>
    </location>
</feature>
<name>A0A226HZK5_9FLAO</name>